<dbReference type="InterPro" id="IPR017520">
    <property type="entry name" value="CHP03086"/>
</dbReference>
<gene>
    <name evidence="2" type="ORF">GCM10023321_46560</name>
</gene>
<feature type="domain" description="Mycothiol-dependent maleylpyruvate isomerase metal-binding" evidence="1">
    <location>
        <begin position="12"/>
        <end position="134"/>
    </location>
</feature>
<dbReference type="InterPro" id="IPR017517">
    <property type="entry name" value="Maleyloyr_isom"/>
</dbReference>
<dbReference type="InterPro" id="IPR024344">
    <property type="entry name" value="MDMPI_metal-binding"/>
</dbReference>
<evidence type="ECO:0000259" key="1">
    <source>
        <dbReference type="Pfam" id="PF11716"/>
    </source>
</evidence>
<evidence type="ECO:0000313" key="3">
    <source>
        <dbReference type="Proteomes" id="UP001428817"/>
    </source>
</evidence>
<dbReference type="EMBL" id="BAABJP010000024">
    <property type="protein sequence ID" value="GAA5161793.1"/>
    <property type="molecule type" value="Genomic_DNA"/>
</dbReference>
<dbReference type="Gene3D" id="1.20.120.450">
    <property type="entry name" value="dinb family like domain"/>
    <property type="match status" value="1"/>
</dbReference>
<sequence>MHINELLDHHRTAIRTSISVVAEIHADDLDRPTPCAEWTLADLLAHMTAQHHGFAAAARGRGGDRTPWRVRPAGPSPAAEYADAAEDVLAAFAEPGVPHREFHLPEFHPVSHFPAARAIGFHLIDYVVHGWDVARALDLRYHLPPELAGPALRIALAVPNGDNRLAPGAAFRPALDTSDDADPLHRILTALGRAPDWPR</sequence>
<dbReference type="Proteomes" id="UP001428817">
    <property type="component" value="Unassembled WGS sequence"/>
</dbReference>
<accession>A0ABP9QGZ9</accession>
<evidence type="ECO:0000313" key="2">
    <source>
        <dbReference type="EMBL" id="GAA5161793.1"/>
    </source>
</evidence>
<dbReference type="RefSeq" id="WP_221497626.1">
    <property type="nucleotide sequence ID" value="NZ_BAABJP010000024.1"/>
</dbReference>
<name>A0ABP9QGZ9_9PSEU</name>
<proteinExistence type="predicted"/>
<protein>
    <submittedName>
        <fullName evidence="2">TIGR03086 family metal-binding protein</fullName>
    </submittedName>
</protein>
<reference evidence="3" key="1">
    <citation type="journal article" date="2019" name="Int. J. Syst. Evol. Microbiol.">
        <title>The Global Catalogue of Microorganisms (GCM) 10K type strain sequencing project: providing services to taxonomists for standard genome sequencing and annotation.</title>
        <authorList>
            <consortium name="The Broad Institute Genomics Platform"/>
            <consortium name="The Broad Institute Genome Sequencing Center for Infectious Disease"/>
            <person name="Wu L."/>
            <person name="Ma J."/>
        </authorList>
    </citation>
    <scope>NUCLEOTIDE SEQUENCE [LARGE SCALE GENOMIC DNA]</scope>
    <source>
        <strain evidence="3">JCM 18303</strain>
    </source>
</reference>
<keyword evidence="3" id="KW-1185">Reference proteome</keyword>
<dbReference type="NCBIfam" id="TIGR03086">
    <property type="entry name" value="TIGR03086 family metal-binding protein"/>
    <property type="match status" value="1"/>
</dbReference>
<comment type="caution">
    <text evidence="2">The sequence shown here is derived from an EMBL/GenBank/DDBJ whole genome shotgun (WGS) entry which is preliminary data.</text>
</comment>
<dbReference type="SUPFAM" id="SSF109854">
    <property type="entry name" value="DinB/YfiT-like putative metalloenzymes"/>
    <property type="match status" value="1"/>
</dbReference>
<organism evidence="2 3">
    <name type="scientific">Pseudonocardia eucalypti</name>
    <dbReference type="NCBI Taxonomy" id="648755"/>
    <lineage>
        <taxon>Bacteria</taxon>
        <taxon>Bacillati</taxon>
        <taxon>Actinomycetota</taxon>
        <taxon>Actinomycetes</taxon>
        <taxon>Pseudonocardiales</taxon>
        <taxon>Pseudonocardiaceae</taxon>
        <taxon>Pseudonocardia</taxon>
    </lineage>
</organism>
<dbReference type="NCBIfam" id="TIGR03083">
    <property type="entry name" value="maleylpyruvate isomerase family mycothiol-dependent enzyme"/>
    <property type="match status" value="1"/>
</dbReference>
<dbReference type="InterPro" id="IPR034660">
    <property type="entry name" value="DinB/YfiT-like"/>
</dbReference>
<dbReference type="Pfam" id="PF11716">
    <property type="entry name" value="MDMPI_N"/>
    <property type="match status" value="1"/>
</dbReference>